<dbReference type="AlphaFoldDB" id="A0A813BQI0"/>
<organism evidence="1 2">
    <name type="scientific">Symbiodinium necroappetens</name>
    <dbReference type="NCBI Taxonomy" id="1628268"/>
    <lineage>
        <taxon>Eukaryota</taxon>
        <taxon>Sar</taxon>
        <taxon>Alveolata</taxon>
        <taxon>Dinophyceae</taxon>
        <taxon>Suessiales</taxon>
        <taxon>Symbiodiniaceae</taxon>
        <taxon>Symbiodinium</taxon>
    </lineage>
</organism>
<name>A0A813BQI0_9DINO</name>
<reference evidence="1" key="1">
    <citation type="submission" date="2021-02" db="EMBL/GenBank/DDBJ databases">
        <authorList>
            <person name="Dougan E. K."/>
            <person name="Rhodes N."/>
            <person name="Thang M."/>
            <person name="Chan C."/>
        </authorList>
    </citation>
    <scope>NUCLEOTIDE SEQUENCE</scope>
</reference>
<protein>
    <recommendedName>
        <fullName evidence="3">Integrase catalytic domain-containing protein</fullName>
    </recommendedName>
</protein>
<evidence type="ECO:0000313" key="2">
    <source>
        <dbReference type="Proteomes" id="UP000601435"/>
    </source>
</evidence>
<comment type="caution">
    <text evidence="1">The sequence shown here is derived from an EMBL/GenBank/DDBJ whole genome shotgun (WGS) entry which is preliminary data.</text>
</comment>
<dbReference type="OrthoDB" id="10570538at2759"/>
<dbReference type="EMBL" id="CAJNJA010076480">
    <property type="protein sequence ID" value="CAE7917853.1"/>
    <property type="molecule type" value="Genomic_DNA"/>
</dbReference>
<evidence type="ECO:0008006" key="3">
    <source>
        <dbReference type="Google" id="ProtNLM"/>
    </source>
</evidence>
<accession>A0A813BQI0</accession>
<gene>
    <name evidence="1" type="ORF">SNEC2469_LOCUS31497</name>
</gene>
<proteinExistence type="predicted"/>
<dbReference type="Proteomes" id="UP000601435">
    <property type="component" value="Unassembled WGS sequence"/>
</dbReference>
<evidence type="ECO:0000313" key="1">
    <source>
        <dbReference type="EMBL" id="CAE7917853.1"/>
    </source>
</evidence>
<sequence>SKHEGAWTSFVIFRNSATEVHADSHNLVGAKVSTVTFGDFSGGQLWIEDPNGGPDLPDYVARADKTGKVRYGTLVDTREQVYSFDGKDSRTATPDFEMNFVSFAFLCEALPWEKDELAPQKRETSPLEEGRETGTSHYLVHLSRSNLLYYDLSFGQRIGGVDKTFEAASMEYYVAEPFAYEPTEEPDLDTTMVQKTIEAFDPAIIWVHGNRTRDFLEDIVDTLYNHIDKGRQVAFEAPSNDPCWNNRVVKELFERYEARCVRRAAEPDVVRINDVYHEVDHGLPEVEPPGLVQYMAQHATGSEEGRQEEGSPQGAAAISFEDGKTIASEVKSSLRRLHQNLGHPSNLDLSRHLRLAGADPSVVEACKRLRCQVCQRNRRGSSAKPATLPNLLDFNQVVALDAFYVYDVNKEKVELMMAIDIGTGFVSEFYKDIPQRPWRPLSAVYGATRLVHLEHWFSILSLASSQD</sequence>
<keyword evidence="2" id="KW-1185">Reference proteome</keyword>
<feature type="non-terminal residue" evidence="1">
    <location>
        <position position="467"/>
    </location>
</feature>